<dbReference type="OrthoDB" id="1807797at2"/>
<sequence length="226" mass="25549">MAASTCHMVLKLKPKNNMNITLVQAECKPFETIFCPLSPGEFDKLRQAGIVAKKKRIYHIELYYRDIQVECPVQMEGKKPAGIMLPAWKLPYRKYPVFVYLHAIVLYLSGESMRAAARKTGEKYGVPKFSHSTISRTLNALTLKIDELAAISQLKSELPQAQETTDYATATAMSGQPSLVVRPRWTDSRKQAAPYLFTILAPLFSSPESGSKLAYRYFTQYGRFLL</sequence>
<protein>
    <submittedName>
        <fullName evidence="1">Uncharacterized protein</fullName>
    </submittedName>
</protein>
<keyword evidence="2" id="KW-1185">Reference proteome</keyword>
<dbReference type="STRING" id="1838280.A6M21_15765"/>
<dbReference type="RefSeq" id="WP_066671354.1">
    <property type="nucleotide sequence ID" value="NZ_LYVF01000195.1"/>
</dbReference>
<reference evidence="1 2" key="1">
    <citation type="submission" date="2016-04" db="EMBL/GenBank/DDBJ databases">
        <authorList>
            <person name="Evans L.H."/>
            <person name="Alamgir A."/>
            <person name="Owens N."/>
            <person name="Weber N.D."/>
            <person name="Virtaneva K."/>
            <person name="Barbian K."/>
            <person name="Babar A."/>
            <person name="Rosenke K."/>
        </authorList>
    </citation>
    <scope>NUCLEOTIDE SEQUENCE [LARGE SCALE GENOMIC DNA]</scope>
    <source>
        <strain evidence="1 2">LMa1</strain>
    </source>
</reference>
<evidence type="ECO:0000313" key="1">
    <source>
        <dbReference type="EMBL" id="OAT79487.1"/>
    </source>
</evidence>
<dbReference type="EMBL" id="LYVF01000195">
    <property type="protein sequence ID" value="OAT79487.1"/>
    <property type="molecule type" value="Genomic_DNA"/>
</dbReference>
<organism evidence="1 2">
    <name type="scientific">Desulfotomaculum copahuensis</name>
    <dbReference type="NCBI Taxonomy" id="1838280"/>
    <lineage>
        <taxon>Bacteria</taxon>
        <taxon>Bacillati</taxon>
        <taxon>Bacillota</taxon>
        <taxon>Clostridia</taxon>
        <taxon>Eubacteriales</taxon>
        <taxon>Desulfotomaculaceae</taxon>
        <taxon>Desulfotomaculum</taxon>
    </lineage>
</organism>
<gene>
    <name evidence="1" type="ORF">A6M21_15765</name>
</gene>
<name>A0A1B7LAW6_9FIRM</name>
<dbReference type="AlphaFoldDB" id="A0A1B7LAW6"/>
<proteinExistence type="predicted"/>
<dbReference type="Proteomes" id="UP000078532">
    <property type="component" value="Unassembled WGS sequence"/>
</dbReference>
<comment type="caution">
    <text evidence="1">The sequence shown here is derived from an EMBL/GenBank/DDBJ whole genome shotgun (WGS) entry which is preliminary data.</text>
</comment>
<accession>A0A1B7LAW6</accession>
<evidence type="ECO:0000313" key="2">
    <source>
        <dbReference type="Proteomes" id="UP000078532"/>
    </source>
</evidence>